<dbReference type="OrthoDB" id="9808773at2"/>
<keyword evidence="3 6" id="KW-0489">Methyltransferase</keyword>
<dbReference type="CDD" id="cd02440">
    <property type="entry name" value="AdoMet_MTases"/>
    <property type="match status" value="1"/>
</dbReference>
<dbReference type="EMBL" id="FOSH01000004">
    <property type="protein sequence ID" value="SFK03115.1"/>
    <property type="molecule type" value="Genomic_DNA"/>
</dbReference>
<comment type="similarity">
    <text evidence="6">Belongs to the methyltransferase superfamily. RNA methyltransferase RsmG family.</text>
</comment>
<keyword evidence="5 6" id="KW-0949">S-adenosyl-L-methionine</keyword>
<evidence type="ECO:0000256" key="5">
    <source>
        <dbReference type="ARBA" id="ARBA00022691"/>
    </source>
</evidence>
<name>A0A1I3W6J6_9GAMM</name>
<evidence type="ECO:0000313" key="7">
    <source>
        <dbReference type="EMBL" id="SFK03115.1"/>
    </source>
</evidence>
<comment type="subcellular location">
    <subcellularLocation>
        <location evidence="6">Cytoplasm</location>
    </subcellularLocation>
</comment>
<dbReference type="Gene3D" id="3.40.50.150">
    <property type="entry name" value="Vaccinia Virus protein VP39"/>
    <property type="match status" value="1"/>
</dbReference>
<dbReference type="EC" id="2.1.1.170" evidence="6"/>
<dbReference type="PANTHER" id="PTHR31760:SF0">
    <property type="entry name" value="S-ADENOSYL-L-METHIONINE-DEPENDENT METHYLTRANSFERASES SUPERFAMILY PROTEIN"/>
    <property type="match status" value="1"/>
</dbReference>
<dbReference type="PIRSF" id="PIRSF003078">
    <property type="entry name" value="GidB"/>
    <property type="match status" value="1"/>
</dbReference>
<comment type="caution">
    <text evidence="6">Lacks conserved residue(s) required for the propagation of feature annotation.</text>
</comment>
<keyword evidence="1 6" id="KW-0963">Cytoplasm</keyword>
<proteinExistence type="inferred from homology"/>
<dbReference type="NCBIfam" id="TIGR00138">
    <property type="entry name" value="rsmG_gidB"/>
    <property type="match status" value="1"/>
</dbReference>
<evidence type="ECO:0000313" key="8">
    <source>
        <dbReference type="Proteomes" id="UP000198924"/>
    </source>
</evidence>
<dbReference type="GO" id="GO:0070043">
    <property type="term" value="F:rRNA (guanine-N7-)-methyltransferase activity"/>
    <property type="evidence" value="ECO:0007669"/>
    <property type="project" value="UniProtKB-UniRule"/>
</dbReference>
<feature type="binding site" evidence="6">
    <location>
        <position position="78"/>
    </location>
    <ligand>
        <name>S-adenosyl-L-methionine</name>
        <dbReference type="ChEBI" id="CHEBI:59789"/>
    </ligand>
</feature>
<evidence type="ECO:0000256" key="3">
    <source>
        <dbReference type="ARBA" id="ARBA00022603"/>
    </source>
</evidence>
<feature type="binding site" evidence="6">
    <location>
        <position position="83"/>
    </location>
    <ligand>
        <name>S-adenosyl-L-methionine</name>
        <dbReference type="ChEBI" id="CHEBI:59789"/>
    </ligand>
</feature>
<dbReference type="AlphaFoldDB" id="A0A1I3W6J6"/>
<dbReference type="SUPFAM" id="SSF53335">
    <property type="entry name" value="S-adenosyl-L-methionine-dependent methyltransferases"/>
    <property type="match status" value="1"/>
</dbReference>
<comment type="catalytic activity">
    <reaction evidence="6">
        <text>guanosine(527) in 16S rRNA + S-adenosyl-L-methionine = N(7)-methylguanosine(527) in 16S rRNA + S-adenosyl-L-homocysteine</text>
        <dbReference type="Rhea" id="RHEA:42732"/>
        <dbReference type="Rhea" id="RHEA-COMP:10209"/>
        <dbReference type="Rhea" id="RHEA-COMP:10210"/>
        <dbReference type="ChEBI" id="CHEBI:57856"/>
        <dbReference type="ChEBI" id="CHEBI:59789"/>
        <dbReference type="ChEBI" id="CHEBI:74269"/>
        <dbReference type="ChEBI" id="CHEBI:74480"/>
        <dbReference type="EC" id="2.1.1.170"/>
    </reaction>
</comment>
<dbReference type="HAMAP" id="MF_00074">
    <property type="entry name" value="16SrRNA_methyltr_G"/>
    <property type="match status" value="1"/>
</dbReference>
<gene>
    <name evidence="6" type="primary">rsmG</name>
    <name evidence="7" type="ORF">SAMN04488079_10457</name>
</gene>
<keyword evidence="4 6" id="KW-0808">Transferase</keyword>
<keyword evidence="2 6" id="KW-0698">rRNA processing</keyword>
<dbReference type="InterPro" id="IPR003682">
    <property type="entry name" value="rRNA_ssu_MeTfrase_G"/>
</dbReference>
<protein>
    <recommendedName>
        <fullName evidence="6">Ribosomal RNA small subunit methyltransferase G</fullName>
        <ecNumber evidence="6">2.1.1.170</ecNumber>
    </recommendedName>
    <alternativeName>
        <fullName evidence="6">16S rRNA 7-methylguanosine methyltransferase</fullName>
        <shortName evidence="6">16S rRNA m7G methyltransferase</shortName>
    </alternativeName>
</protein>
<dbReference type="InterPro" id="IPR029063">
    <property type="entry name" value="SAM-dependent_MTases_sf"/>
</dbReference>
<keyword evidence="8" id="KW-1185">Reference proteome</keyword>
<comment type="function">
    <text evidence="6">Specifically methylates the N7 position of guanine in position 527 of 16S rRNA.</text>
</comment>
<reference evidence="8" key="1">
    <citation type="submission" date="2016-10" db="EMBL/GenBank/DDBJ databases">
        <authorList>
            <person name="Varghese N."/>
            <person name="Submissions S."/>
        </authorList>
    </citation>
    <scope>NUCLEOTIDE SEQUENCE [LARGE SCALE GENOMIC DNA]</scope>
    <source>
        <strain evidence="8">DSM 11578</strain>
    </source>
</reference>
<evidence type="ECO:0000256" key="6">
    <source>
        <dbReference type="HAMAP-Rule" id="MF_00074"/>
    </source>
</evidence>
<dbReference type="STRING" id="45496.SAMN04488079_10457"/>
<dbReference type="Proteomes" id="UP000198924">
    <property type="component" value="Unassembled WGS sequence"/>
</dbReference>
<dbReference type="GO" id="GO:0005829">
    <property type="term" value="C:cytosol"/>
    <property type="evidence" value="ECO:0007669"/>
    <property type="project" value="TreeGrafter"/>
</dbReference>
<evidence type="ECO:0000256" key="4">
    <source>
        <dbReference type="ARBA" id="ARBA00022679"/>
    </source>
</evidence>
<evidence type="ECO:0000256" key="2">
    <source>
        <dbReference type="ARBA" id="ARBA00022552"/>
    </source>
</evidence>
<dbReference type="RefSeq" id="WP_091711911.1">
    <property type="nucleotide sequence ID" value="NZ_FOSH01000004.1"/>
</dbReference>
<accession>A0A1I3W6J6</accession>
<organism evidence="7 8">
    <name type="scientific">Methylophaga sulfidovorans</name>
    <dbReference type="NCBI Taxonomy" id="45496"/>
    <lineage>
        <taxon>Bacteria</taxon>
        <taxon>Pseudomonadati</taxon>
        <taxon>Pseudomonadota</taxon>
        <taxon>Gammaproteobacteria</taxon>
        <taxon>Thiotrichales</taxon>
        <taxon>Piscirickettsiaceae</taxon>
        <taxon>Methylophaga</taxon>
    </lineage>
</organism>
<evidence type="ECO:0000256" key="1">
    <source>
        <dbReference type="ARBA" id="ARBA00022490"/>
    </source>
</evidence>
<sequence length="209" mass="23342">MPEQSLLNQLKRGCELLELTLSDEQCQKLISYVMLLHKWNKVYNLTSVRDPEQMMARHIIDSLSVLPYITSTSLLDVGTGGGLPGVPVAICQPQTRVTLLDSNSKKTRFLQQVKAELALDNLTVVHGRVEQVSLPKFAIITARAFASIDDIIQLAGHHCEDGGRLVLMKGTYPEDELAFESTDFHLHDVISLNVPECDGERHLVRLIKD</sequence>
<feature type="binding site" evidence="6">
    <location>
        <position position="143"/>
    </location>
    <ligand>
        <name>S-adenosyl-L-methionine</name>
        <dbReference type="ChEBI" id="CHEBI:59789"/>
    </ligand>
</feature>
<feature type="binding site" evidence="6">
    <location>
        <begin position="129"/>
        <end position="130"/>
    </location>
    <ligand>
        <name>S-adenosyl-L-methionine</name>
        <dbReference type="ChEBI" id="CHEBI:59789"/>
    </ligand>
</feature>
<dbReference type="Pfam" id="PF02527">
    <property type="entry name" value="GidB"/>
    <property type="match status" value="1"/>
</dbReference>
<dbReference type="PANTHER" id="PTHR31760">
    <property type="entry name" value="S-ADENOSYL-L-METHIONINE-DEPENDENT METHYLTRANSFERASES SUPERFAMILY PROTEIN"/>
    <property type="match status" value="1"/>
</dbReference>